<evidence type="ECO:0000256" key="5">
    <source>
        <dbReference type="ARBA" id="ARBA00022946"/>
    </source>
</evidence>
<feature type="domain" description="FAD-binding PCMH-type" evidence="8">
    <location>
        <begin position="44"/>
        <end position="225"/>
    </location>
</feature>
<dbReference type="PROSITE" id="PS51387">
    <property type="entry name" value="FAD_PCMH"/>
    <property type="match status" value="1"/>
</dbReference>
<evidence type="ECO:0000256" key="6">
    <source>
        <dbReference type="ARBA" id="ARBA00023002"/>
    </source>
</evidence>
<evidence type="ECO:0000256" key="3">
    <source>
        <dbReference type="ARBA" id="ARBA00022630"/>
    </source>
</evidence>
<evidence type="ECO:0000256" key="7">
    <source>
        <dbReference type="ARBA" id="ARBA00038897"/>
    </source>
</evidence>
<dbReference type="PANTHER" id="PTHR11748">
    <property type="entry name" value="D-LACTATE DEHYDROGENASE"/>
    <property type="match status" value="1"/>
</dbReference>
<dbReference type="InterPro" id="IPR004113">
    <property type="entry name" value="FAD-bd_oxidored_4_C"/>
</dbReference>
<comment type="similarity">
    <text evidence="2">Belongs to the FAD-binding oxidoreductase/transferase type 4 family.</text>
</comment>
<dbReference type="PANTHER" id="PTHR11748:SF111">
    <property type="entry name" value="D-LACTATE DEHYDROGENASE, MITOCHONDRIAL-RELATED"/>
    <property type="match status" value="1"/>
</dbReference>
<dbReference type="GO" id="GO:0004458">
    <property type="term" value="F:D-lactate dehydrogenase (cytochrome) activity"/>
    <property type="evidence" value="ECO:0007669"/>
    <property type="project" value="UniProtKB-EC"/>
</dbReference>
<accession>A0A2R6A688</accession>
<proteinExistence type="inferred from homology"/>
<dbReference type="Proteomes" id="UP000240880">
    <property type="component" value="Unassembled WGS sequence"/>
</dbReference>
<dbReference type="InterPro" id="IPR016169">
    <property type="entry name" value="FAD-bd_PCMH_sub2"/>
</dbReference>
<name>A0A2R6A688_9ARCH</name>
<dbReference type="Gene3D" id="3.30.465.10">
    <property type="match status" value="1"/>
</dbReference>
<dbReference type="Pfam" id="PF01565">
    <property type="entry name" value="FAD_binding_4"/>
    <property type="match status" value="1"/>
</dbReference>
<keyword evidence="4" id="KW-0274">FAD</keyword>
<keyword evidence="6" id="KW-0560">Oxidoreductase</keyword>
<dbReference type="SUPFAM" id="SSF56176">
    <property type="entry name" value="FAD-binding/transporter-associated domain-like"/>
    <property type="match status" value="1"/>
</dbReference>
<sequence length="474" mass="53088">MTEKIDIVEMFLRDKLKEKEILRILEVPETHLNLYADKFGGRQILEKRYVVVRPKSASDVAKIFEVVKNFDYSVIPVGGATGALVSGGILPTKNKVVFIDTRSMNKILRFDPDSQTVTVQAGVKIAKLQAFLKVRGYWTPILPGSFRQATIGGAVCTNAISPFSTKYGRATSIVTALQIVFPNGKITEIGNKTSFDNSIMLKDFFLSSEGRLGILTEVTLKVYPFPESRKVAMFGFKNINSAISTIIELRNFGIQPETLMILEKERVIYEALQNVSLNSELNYAIFIFVSYSGSKGFVASLLNHTISLVKKRKGVKLPDKIAKNYWKNLTKGYALPVMRDVSNEELRVANLRYNSVRIGIPLHKLPIFLSYERKIRAKLDMLVYVGTSSYILLPQADSLCVSGCLIDDSSKIAVEQFKTWERKLLQKAKRIGGSLCAATGLGSMYNEFAVTEFGDSLESFNLIKRTLDPWKILK</sequence>
<gene>
    <name evidence="9" type="ORF">B9Q01_09575</name>
</gene>
<dbReference type="GO" id="GO:0008720">
    <property type="term" value="F:D-lactate dehydrogenase (NAD+) activity"/>
    <property type="evidence" value="ECO:0007669"/>
    <property type="project" value="TreeGrafter"/>
</dbReference>
<dbReference type="GO" id="GO:0071949">
    <property type="term" value="F:FAD binding"/>
    <property type="evidence" value="ECO:0007669"/>
    <property type="project" value="InterPro"/>
</dbReference>
<dbReference type="EC" id="1.1.2.4" evidence="7"/>
<keyword evidence="5" id="KW-0809">Transit peptide</keyword>
<dbReference type="GO" id="GO:1903457">
    <property type="term" value="P:lactate catabolic process"/>
    <property type="evidence" value="ECO:0007669"/>
    <property type="project" value="TreeGrafter"/>
</dbReference>
<dbReference type="InterPro" id="IPR036318">
    <property type="entry name" value="FAD-bd_PCMH-like_sf"/>
</dbReference>
<evidence type="ECO:0000256" key="2">
    <source>
        <dbReference type="ARBA" id="ARBA00008000"/>
    </source>
</evidence>
<dbReference type="InterPro" id="IPR016164">
    <property type="entry name" value="FAD-linked_Oxase-like_C"/>
</dbReference>
<evidence type="ECO:0000256" key="4">
    <source>
        <dbReference type="ARBA" id="ARBA00022827"/>
    </source>
</evidence>
<evidence type="ECO:0000256" key="1">
    <source>
        <dbReference type="ARBA" id="ARBA00001974"/>
    </source>
</evidence>
<comment type="caution">
    <text evidence="9">The sequence shown here is derived from an EMBL/GenBank/DDBJ whole genome shotgun (WGS) entry which is preliminary data.</text>
</comment>
<keyword evidence="3" id="KW-0285">Flavoprotein</keyword>
<dbReference type="InterPro" id="IPR006094">
    <property type="entry name" value="Oxid_FAD_bind_N"/>
</dbReference>
<evidence type="ECO:0000259" key="8">
    <source>
        <dbReference type="PROSITE" id="PS51387"/>
    </source>
</evidence>
<evidence type="ECO:0000313" key="9">
    <source>
        <dbReference type="EMBL" id="PSN81891.1"/>
    </source>
</evidence>
<reference evidence="9 10" key="1">
    <citation type="submission" date="2017-04" db="EMBL/GenBank/DDBJ databases">
        <title>Novel microbial lineages endemic to geothermal iron-oxide mats fill important gaps in the evolutionary history of Archaea.</title>
        <authorList>
            <person name="Jay Z.J."/>
            <person name="Beam J.P."/>
            <person name="Dlakic M."/>
            <person name="Rusch D.B."/>
            <person name="Kozubal M.A."/>
            <person name="Inskeep W.P."/>
        </authorList>
    </citation>
    <scope>NUCLEOTIDE SEQUENCE [LARGE SCALE GENOMIC DNA]</scope>
    <source>
        <strain evidence="9">OSP_D</strain>
    </source>
</reference>
<organism evidence="9 10">
    <name type="scientific">Candidatus Marsarchaeota G1 archaeon OSP_D</name>
    <dbReference type="NCBI Taxonomy" id="1978155"/>
    <lineage>
        <taxon>Archaea</taxon>
        <taxon>Candidatus Marsarchaeota</taxon>
        <taxon>Candidatus Marsarchaeota group 1</taxon>
    </lineage>
</organism>
<evidence type="ECO:0000313" key="10">
    <source>
        <dbReference type="Proteomes" id="UP000240880"/>
    </source>
</evidence>
<comment type="cofactor">
    <cofactor evidence="1">
        <name>FAD</name>
        <dbReference type="ChEBI" id="CHEBI:57692"/>
    </cofactor>
</comment>
<protein>
    <recommendedName>
        <fullName evidence="7">D-lactate dehydrogenase (cytochrome)</fullName>
        <ecNumber evidence="7">1.1.2.4</ecNumber>
    </recommendedName>
</protein>
<dbReference type="Pfam" id="PF02913">
    <property type="entry name" value="FAD-oxidase_C"/>
    <property type="match status" value="1"/>
</dbReference>
<dbReference type="AlphaFoldDB" id="A0A2R6A688"/>
<dbReference type="EMBL" id="NEXC01000122">
    <property type="protein sequence ID" value="PSN81891.1"/>
    <property type="molecule type" value="Genomic_DNA"/>
</dbReference>
<dbReference type="SUPFAM" id="SSF55103">
    <property type="entry name" value="FAD-linked oxidases, C-terminal domain"/>
    <property type="match status" value="1"/>
</dbReference>
<dbReference type="InterPro" id="IPR016166">
    <property type="entry name" value="FAD-bd_PCMH"/>
</dbReference>